<proteinExistence type="predicted"/>
<dbReference type="PANTHER" id="PTHR42305">
    <property type="entry name" value="MEMBRANE PROTEIN RV1733C-RELATED"/>
    <property type="match status" value="1"/>
</dbReference>
<dbReference type="RefSeq" id="WP_089403121.1">
    <property type="nucleotide sequence ID" value="NZ_FZOH01000002.1"/>
</dbReference>
<keyword evidence="2" id="KW-0472">Membrane</keyword>
<dbReference type="Proteomes" id="UP000198386">
    <property type="component" value="Unassembled WGS sequence"/>
</dbReference>
<keyword evidence="4" id="KW-1185">Reference proteome</keyword>
<evidence type="ECO:0000313" key="4">
    <source>
        <dbReference type="Proteomes" id="UP000198386"/>
    </source>
</evidence>
<name>A0A239BSL2_9ACTN</name>
<reference evidence="4" key="1">
    <citation type="submission" date="2017-06" db="EMBL/GenBank/DDBJ databases">
        <authorList>
            <person name="Varghese N."/>
            <person name="Submissions S."/>
        </authorList>
    </citation>
    <scope>NUCLEOTIDE SEQUENCE [LARGE SCALE GENOMIC DNA]</scope>
    <source>
        <strain evidence="4">DSM 45423</strain>
    </source>
</reference>
<sequence>MTGRRGAVRARLRRGTGPAARPDDRVELLCLVLCTLLAVLAVPVGLAVGTAVGTDASAEARSQRELRSEVPAVLLEDGRALTGTEAVALASWTAPDGSSGEDEVRVPAGTRAGDTVRIWLDADGRRTGAPLSETGVRVTAAVAGTVTALLLAASAVTLHAAVRALLDRARSRRWAREWAEVEPVWAARFRLR</sequence>
<dbReference type="EMBL" id="FZOH01000002">
    <property type="protein sequence ID" value="SNS10886.1"/>
    <property type="molecule type" value="Genomic_DNA"/>
</dbReference>
<feature type="transmembrane region" description="Helical" evidence="2">
    <location>
        <begin position="140"/>
        <end position="166"/>
    </location>
</feature>
<dbReference type="OrthoDB" id="4213157at2"/>
<evidence type="ECO:0000256" key="1">
    <source>
        <dbReference type="SAM" id="MobiDB-lite"/>
    </source>
</evidence>
<protein>
    <submittedName>
        <fullName evidence="3">Uncharacterized protein</fullName>
    </submittedName>
</protein>
<keyword evidence="2" id="KW-1133">Transmembrane helix</keyword>
<feature type="compositionally biased region" description="Basic residues" evidence="1">
    <location>
        <begin position="1"/>
        <end position="14"/>
    </location>
</feature>
<dbReference type="PANTHER" id="PTHR42305:SF1">
    <property type="entry name" value="MEMBRANE PROTEIN RV1733C-RELATED"/>
    <property type="match status" value="1"/>
</dbReference>
<evidence type="ECO:0000313" key="3">
    <source>
        <dbReference type="EMBL" id="SNS10886.1"/>
    </source>
</evidence>
<dbReference type="InterPro" id="IPR039708">
    <property type="entry name" value="MT1774/Rv1733c-like"/>
</dbReference>
<evidence type="ECO:0000256" key="2">
    <source>
        <dbReference type="SAM" id="Phobius"/>
    </source>
</evidence>
<dbReference type="AlphaFoldDB" id="A0A239BSL2"/>
<accession>A0A239BSL2</accession>
<gene>
    <name evidence="3" type="ORF">SAMN04488107_1408</name>
</gene>
<organism evidence="3 4">
    <name type="scientific">Geodermatophilus saharensis</name>
    <dbReference type="NCBI Taxonomy" id="1137994"/>
    <lineage>
        <taxon>Bacteria</taxon>
        <taxon>Bacillati</taxon>
        <taxon>Actinomycetota</taxon>
        <taxon>Actinomycetes</taxon>
        <taxon>Geodermatophilales</taxon>
        <taxon>Geodermatophilaceae</taxon>
        <taxon>Geodermatophilus</taxon>
    </lineage>
</organism>
<keyword evidence="2" id="KW-0812">Transmembrane</keyword>
<feature type="region of interest" description="Disordered" evidence="1">
    <location>
        <begin position="1"/>
        <end position="20"/>
    </location>
</feature>